<dbReference type="RefSeq" id="WP_307155133.1">
    <property type="nucleotide sequence ID" value="NZ_JAUSUK010000002.1"/>
</dbReference>
<evidence type="ECO:0000313" key="3">
    <source>
        <dbReference type="Proteomes" id="UP001230253"/>
    </source>
</evidence>
<dbReference type="InterPro" id="IPR019632">
    <property type="entry name" value="DUF2497"/>
</dbReference>
<protein>
    <submittedName>
        <fullName evidence="2">Cell pole-organizing protein PopZ</fullName>
    </submittedName>
</protein>
<organism evidence="2 3">
    <name type="scientific">Rhodopseudomonas julia</name>
    <dbReference type="NCBI Taxonomy" id="200617"/>
    <lineage>
        <taxon>Bacteria</taxon>
        <taxon>Pseudomonadati</taxon>
        <taxon>Pseudomonadota</taxon>
        <taxon>Alphaproteobacteria</taxon>
        <taxon>Hyphomicrobiales</taxon>
        <taxon>Nitrobacteraceae</taxon>
        <taxon>Rhodopseudomonas</taxon>
    </lineage>
</organism>
<feature type="compositionally biased region" description="Low complexity" evidence="1">
    <location>
        <begin position="81"/>
        <end position="100"/>
    </location>
</feature>
<dbReference type="Proteomes" id="UP001230253">
    <property type="component" value="Unassembled WGS sequence"/>
</dbReference>
<feature type="region of interest" description="Disordered" evidence="1">
    <location>
        <begin position="14"/>
        <end position="151"/>
    </location>
</feature>
<keyword evidence="3" id="KW-1185">Reference proteome</keyword>
<dbReference type="EMBL" id="JAUSUK010000002">
    <property type="protein sequence ID" value="MDQ0327052.1"/>
    <property type="molecule type" value="Genomic_DNA"/>
</dbReference>
<dbReference type="Pfam" id="PF10691">
    <property type="entry name" value="DUF2497"/>
    <property type="match status" value="1"/>
</dbReference>
<reference evidence="2 3" key="1">
    <citation type="submission" date="2023-07" db="EMBL/GenBank/DDBJ databases">
        <title>Genomic Encyclopedia of Type Strains, Phase IV (KMG-IV): sequencing the most valuable type-strain genomes for metagenomic binning, comparative biology and taxonomic classification.</title>
        <authorList>
            <person name="Goeker M."/>
        </authorList>
    </citation>
    <scope>NUCLEOTIDE SEQUENCE [LARGE SCALE GENOMIC DNA]</scope>
    <source>
        <strain evidence="2 3">DSM 11549</strain>
    </source>
</reference>
<feature type="compositionally biased region" description="Acidic residues" evidence="1">
    <location>
        <begin position="70"/>
        <end position="80"/>
    </location>
</feature>
<proteinExistence type="predicted"/>
<evidence type="ECO:0000256" key="1">
    <source>
        <dbReference type="SAM" id="MobiDB-lite"/>
    </source>
</evidence>
<evidence type="ECO:0000313" key="2">
    <source>
        <dbReference type="EMBL" id="MDQ0327052.1"/>
    </source>
</evidence>
<name>A0ABU0CDB2_9BRAD</name>
<accession>A0ABU0CDB2</accession>
<comment type="caution">
    <text evidence="2">The sequence shown here is derived from an EMBL/GenBank/DDBJ whole genome shotgun (WGS) entry which is preliminary data.</text>
</comment>
<feature type="compositionally biased region" description="Low complexity" evidence="1">
    <location>
        <begin position="38"/>
        <end position="69"/>
    </location>
</feature>
<gene>
    <name evidence="2" type="ORF">J2R99_002921</name>
</gene>
<sequence length="229" mass="24957">MEEILASIRQIISEDGDKSEARASRSLRVAIEDDEAEPVASSPQPVSPQPVEAPAAAEAEAVSETSGAEEAADDDEDDFPDFSAPFETAVSVEPQSSQPEPAEEPEPVEEPKAAEPAMTEAVQPSFGHRAEPETFETARPAAKEPSSMTTYDARMRADDRLLSEDADEAVSGAFSSLAHTILSQNARTLEDLVSEMLRPMLKEWLDDNLPPLVERLVKEEIERVSRGRR</sequence>